<proteinExistence type="predicted"/>
<keyword evidence="2" id="KW-1185">Reference proteome</keyword>
<dbReference type="VEuPathDB" id="FungiDB:PYU1_G008440"/>
<dbReference type="InParanoid" id="K3WU10"/>
<sequence>MPDVSYNPALNPLEVRVKCSGSASHCESWHVVIASSLQPEVPSTERASKSFFQQKSCGAESTQLSSGTDSHFDQAAAPYFVSGCDDRDQESYNWINRPSDASSLCLDDLTDIDILSQISAYYG</sequence>
<dbReference type="EMBL" id="GL376613">
    <property type="status" value="NOT_ANNOTATED_CDS"/>
    <property type="molecule type" value="Genomic_DNA"/>
</dbReference>
<reference evidence="1" key="3">
    <citation type="submission" date="2015-02" db="UniProtKB">
        <authorList>
            <consortium name="EnsemblProtists"/>
        </authorList>
    </citation>
    <scope>IDENTIFICATION</scope>
    <source>
        <strain evidence="1">DAOM BR144</strain>
    </source>
</reference>
<organism evidence="1 2">
    <name type="scientific">Globisporangium ultimum (strain ATCC 200006 / CBS 805.95 / DAOM BR144)</name>
    <name type="common">Pythium ultimum</name>
    <dbReference type="NCBI Taxonomy" id="431595"/>
    <lineage>
        <taxon>Eukaryota</taxon>
        <taxon>Sar</taxon>
        <taxon>Stramenopiles</taxon>
        <taxon>Oomycota</taxon>
        <taxon>Peronosporomycetes</taxon>
        <taxon>Pythiales</taxon>
        <taxon>Pythiaceae</taxon>
        <taxon>Globisporangium</taxon>
    </lineage>
</organism>
<dbReference type="eggNOG" id="ENOG502SY75">
    <property type="taxonomic scope" value="Eukaryota"/>
</dbReference>
<accession>K3WU10</accession>
<name>K3WU10_GLOUD</name>
<evidence type="ECO:0000313" key="2">
    <source>
        <dbReference type="Proteomes" id="UP000019132"/>
    </source>
</evidence>
<dbReference type="OMA" id="ASHCESW"/>
<dbReference type="Proteomes" id="UP000019132">
    <property type="component" value="Unassembled WGS sequence"/>
</dbReference>
<dbReference type="AlphaFoldDB" id="K3WU10"/>
<protein>
    <submittedName>
        <fullName evidence="1">Uncharacterized protein</fullName>
    </submittedName>
</protein>
<dbReference type="HOGENOM" id="CLU_132947_0_0_1"/>
<reference evidence="2" key="1">
    <citation type="journal article" date="2010" name="Genome Biol.">
        <title>Genome sequence of the necrotrophic plant pathogen Pythium ultimum reveals original pathogenicity mechanisms and effector repertoire.</title>
        <authorList>
            <person name="Levesque C.A."/>
            <person name="Brouwer H."/>
            <person name="Cano L."/>
            <person name="Hamilton J.P."/>
            <person name="Holt C."/>
            <person name="Huitema E."/>
            <person name="Raffaele S."/>
            <person name="Robideau G.P."/>
            <person name="Thines M."/>
            <person name="Win J."/>
            <person name="Zerillo M.M."/>
            <person name="Beakes G.W."/>
            <person name="Boore J.L."/>
            <person name="Busam D."/>
            <person name="Dumas B."/>
            <person name="Ferriera S."/>
            <person name="Fuerstenberg S.I."/>
            <person name="Gachon C.M."/>
            <person name="Gaulin E."/>
            <person name="Govers F."/>
            <person name="Grenville-Briggs L."/>
            <person name="Horner N."/>
            <person name="Hostetler J."/>
            <person name="Jiang R.H."/>
            <person name="Johnson J."/>
            <person name="Krajaejun T."/>
            <person name="Lin H."/>
            <person name="Meijer H.J."/>
            <person name="Moore B."/>
            <person name="Morris P."/>
            <person name="Phuntmart V."/>
            <person name="Puiu D."/>
            <person name="Shetty J."/>
            <person name="Stajich J.E."/>
            <person name="Tripathy S."/>
            <person name="Wawra S."/>
            <person name="van West P."/>
            <person name="Whitty B.R."/>
            <person name="Coutinho P.M."/>
            <person name="Henrissat B."/>
            <person name="Martin F."/>
            <person name="Thomas P.D."/>
            <person name="Tyler B.M."/>
            <person name="De Vries R.P."/>
            <person name="Kamoun S."/>
            <person name="Yandell M."/>
            <person name="Tisserat N."/>
            <person name="Buell C.R."/>
        </authorList>
    </citation>
    <scope>NUCLEOTIDE SEQUENCE</scope>
    <source>
        <strain evidence="2">DAOM:BR144</strain>
    </source>
</reference>
<reference evidence="2" key="2">
    <citation type="submission" date="2010-04" db="EMBL/GenBank/DDBJ databases">
        <authorList>
            <person name="Buell R."/>
            <person name="Hamilton J."/>
            <person name="Hostetler J."/>
        </authorList>
    </citation>
    <scope>NUCLEOTIDE SEQUENCE [LARGE SCALE GENOMIC DNA]</scope>
    <source>
        <strain evidence="2">DAOM:BR144</strain>
    </source>
</reference>
<dbReference type="EnsemblProtists" id="PYU1_T008456">
    <property type="protein sequence ID" value="PYU1_T008456"/>
    <property type="gene ID" value="PYU1_G008440"/>
</dbReference>
<evidence type="ECO:0000313" key="1">
    <source>
        <dbReference type="EnsemblProtists" id="PYU1_T008456"/>
    </source>
</evidence>